<name>A0ACA9JZE8_9GLOM</name>
<dbReference type="EMBL" id="CAJVPW010000120">
    <property type="protein sequence ID" value="CAG8443469.1"/>
    <property type="molecule type" value="Genomic_DNA"/>
</dbReference>
<gene>
    <name evidence="1" type="ORF">SPELUC_LOCUS344</name>
</gene>
<protein>
    <submittedName>
        <fullName evidence="1">148_t:CDS:1</fullName>
    </submittedName>
</protein>
<evidence type="ECO:0000313" key="1">
    <source>
        <dbReference type="EMBL" id="CAG8443469.1"/>
    </source>
</evidence>
<proteinExistence type="predicted"/>
<sequence length="57" mass="6820">MYKIQKKLLKINNKLATNPDLIKLQLVAENLHTQLQNETTSLVKKWQIRSNMKWIEE</sequence>
<reference evidence="1" key="1">
    <citation type="submission" date="2021-06" db="EMBL/GenBank/DDBJ databases">
        <authorList>
            <person name="Kallberg Y."/>
            <person name="Tangrot J."/>
            <person name="Rosling A."/>
        </authorList>
    </citation>
    <scope>NUCLEOTIDE SEQUENCE</scope>
    <source>
        <strain evidence="1">28 12/20/2015</strain>
    </source>
</reference>
<evidence type="ECO:0000313" key="2">
    <source>
        <dbReference type="Proteomes" id="UP000789366"/>
    </source>
</evidence>
<organism evidence="1 2">
    <name type="scientific">Cetraspora pellucida</name>
    <dbReference type="NCBI Taxonomy" id="1433469"/>
    <lineage>
        <taxon>Eukaryota</taxon>
        <taxon>Fungi</taxon>
        <taxon>Fungi incertae sedis</taxon>
        <taxon>Mucoromycota</taxon>
        <taxon>Glomeromycotina</taxon>
        <taxon>Glomeromycetes</taxon>
        <taxon>Diversisporales</taxon>
        <taxon>Gigasporaceae</taxon>
        <taxon>Cetraspora</taxon>
    </lineage>
</organism>
<feature type="non-terminal residue" evidence="1">
    <location>
        <position position="57"/>
    </location>
</feature>
<keyword evidence="2" id="KW-1185">Reference proteome</keyword>
<comment type="caution">
    <text evidence="1">The sequence shown here is derived from an EMBL/GenBank/DDBJ whole genome shotgun (WGS) entry which is preliminary data.</text>
</comment>
<dbReference type="Proteomes" id="UP000789366">
    <property type="component" value="Unassembled WGS sequence"/>
</dbReference>
<accession>A0ACA9JZE8</accession>